<organism evidence="2">
    <name type="scientific">Antonospora locustae</name>
    <name type="common">Microsporidian parasite</name>
    <name type="synonym">Nosema locustae</name>
    <dbReference type="NCBI Taxonomy" id="278021"/>
    <lineage>
        <taxon>Eukaryota</taxon>
        <taxon>Fungi</taxon>
        <taxon>Fungi incertae sedis</taxon>
        <taxon>Microsporidia</taxon>
        <taxon>Antonospora</taxon>
    </lineage>
</organism>
<feature type="region of interest" description="Disordered" evidence="1">
    <location>
        <begin position="165"/>
        <end position="189"/>
    </location>
</feature>
<evidence type="ECO:0008006" key="3">
    <source>
        <dbReference type="Google" id="ProtNLM"/>
    </source>
</evidence>
<dbReference type="AlphaFoldDB" id="Q6E6G7"/>
<accession>Q6E6G7</accession>
<name>Q6E6G7_ANTLO</name>
<evidence type="ECO:0000313" key="2">
    <source>
        <dbReference type="EMBL" id="AAT12320.1"/>
    </source>
</evidence>
<proteinExistence type="predicted"/>
<protein>
    <recommendedName>
        <fullName evidence="3">GLTSCR protein conserved domain-containing protein</fullName>
    </recommendedName>
</protein>
<feature type="compositionally biased region" description="Basic and acidic residues" evidence="1">
    <location>
        <begin position="1"/>
        <end position="13"/>
    </location>
</feature>
<dbReference type="EMBL" id="AY548890">
    <property type="protein sequence ID" value="AAT12320.1"/>
    <property type="molecule type" value="Genomic_DNA"/>
</dbReference>
<reference evidence="2" key="1">
    <citation type="journal article" date="2004" name="Curr. Biol.">
        <title>Genome compaction and stability in microsporidian intracellular parasites.</title>
        <authorList>
            <person name="Slamovits C.H."/>
            <person name="Fast N.M."/>
            <person name="Law J.S."/>
            <person name="Keeling P.J."/>
        </authorList>
    </citation>
    <scope>NUCLEOTIDE SEQUENCE</scope>
</reference>
<sequence length="220" mass="24703">MVEDSRAEKERGRPAGPVCSDIPPGSSCGADAHTGTHAESSRHGGNNLDSISQIIDRRNRLLNHIRREQFLICFPSTLPFQNEHHALESLLPYHLFAGGTLEDFLFANTVSVERSLDVDAVVRHVSESICATERSFAGNRNMILDLMDLEAHRFILNKYAARADSTAPSACGPRRQAAAPQRGTEKKRSAVVRLRLSREELESHRYVRAVNEKLFFRREQ</sequence>
<feature type="region of interest" description="Disordered" evidence="1">
    <location>
        <begin position="1"/>
        <end position="49"/>
    </location>
</feature>
<evidence type="ECO:0000256" key="1">
    <source>
        <dbReference type="SAM" id="MobiDB-lite"/>
    </source>
</evidence>